<evidence type="ECO:0000313" key="2">
    <source>
        <dbReference type="EMBL" id="KAG1890588.1"/>
    </source>
</evidence>
<dbReference type="RefSeq" id="XP_041217854.1">
    <property type="nucleotide sequence ID" value="XM_041363290.1"/>
</dbReference>
<feature type="compositionally biased region" description="Polar residues" evidence="1">
    <location>
        <begin position="268"/>
        <end position="283"/>
    </location>
</feature>
<feature type="compositionally biased region" description="Polar residues" evidence="1">
    <location>
        <begin position="424"/>
        <end position="434"/>
    </location>
</feature>
<feature type="compositionally biased region" description="Pro residues" evidence="1">
    <location>
        <begin position="236"/>
        <end position="250"/>
    </location>
</feature>
<gene>
    <name evidence="2" type="ORF">F5891DRAFT_1070939</name>
</gene>
<sequence>MSIFKRLEQTVIGLRNKLQQIGKSNQDNGKLYQDNCRLAVTIQILEERIAHHSTNPNTQMQQFSMMQDRIRTLETDRLALARKNQDILLSVNKGTSHQHLVQELDRMRVYASRVCRDIQMLKDKCAMATQSGESSDSVSQIAQPRVPTPSDVHQRRVSAEGAPRLHPSRLPQQQFQQQAQPSRQMRPQVQHTLPPHQLQHAHQAHAQRRVSDGVQNPYAPPQPLPTLQGWKHSPPAHSPPAHSPPAPAPPMFRARSPTEFAHKPSASAPVNTNRPQQPHFTHPHTLTSQTIYRNGTASAPLVPFNLHPKLHTVTSRPTLFTEQAGGSLADQPSGLKRKNSAIDGSVVQDIEWIKRQRTTESTQSPEDTIVNVNPEPKPSSPDTVIGSKPTSPVSPSLPALLQEKTDAASTGQVGAASDEVSIPFTPSDTAVGSNPTSPSSITPSPAQEQTPGPPSGDNLRSVEEYAEVVDGYFCGRCLDRYDNGMIPEQPDALVNPKFEDLFMHCTQEHPTIWEDLRHRRDLEPLAPPPPS</sequence>
<evidence type="ECO:0000313" key="3">
    <source>
        <dbReference type="Proteomes" id="UP001195769"/>
    </source>
</evidence>
<dbReference type="AlphaFoldDB" id="A0AAD4DSY1"/>
<feature type="region of interest" description="Disordered" evidence="1">
    <location>
        <begin position="131"/>
        <end position="283"/>
    </location>
</feature>
<feature type="region of interest" description="Disordered" evidence="1">
    <location>
        <begin position="356"/>
        <end position="459"/>
    </location>
</feature>
<organism evidence="2 3">
    <name type="scientific">Suillus fuscotomentosus</name>
    <dbReference type="NCBI Taxonomy" id="1912939"/>
    <lineage>
        <taxon>Eukaryota</taxon>
        <taxon>Fungi</taxon>
        <taxon>Dikarya</taxon>
        <taxon>Basidiomycota</taxon>
        <taxon>Agaricomycotina</taxon>
        <taxon>Agaricomycetes</taxon>
        <taxon>Agaricomycetidae</taxon>
        <taxon>Boletales</taxon>
        <taxon>Suillineae</taxon>
        <taxon>Suillaceae</taxon>
        <taxon>Suillus</taxon>
    </lineage>
</organism>
<dbReference type="EMBL" id="JABBWK010000137">
    <property type="protein sequence ID" value="KAG1890588.1"/>
    <property type="molecule type" value="Genomic_DNA"/>
</dbReference>
<feature type="compositionally biased region" description="Polar residues" evidence="1">
    <location>
        <begin position="131"/>
        <end position="142"/>
    </location>
</feature>
<feature type="region of interest" description="Disordered" evidence="1">
    <location>
        <begin position="323"/>
        <end position="342"/>
    </location>
</feature>
<dbReference type="Proteomes" id="UP001195769">
    <property type="component" value="Unassembled WGS sequence"/>
</dbReference>
<proteinExistence type="predicted"/>
<feature type="compositionally biased region" description="Low complexity" evidence="1">
    <location>
        <begin position="435"/>
        <end position="445"/>
    </location>
</feature>
<evidence type="ECO:0000256" key="1">
    <source>
        <dbReference type="SAM" id="MobiDB-lite"/>
    </source>
</evidence>
<keyword evidence="3" id="KW-1185">Reference proteome</keyword>
<dbReference type="GeneID" id="64657588"/>
<feature type="compositionally biased region" description="Low complexity" evidence="1">
    <location>
        <begin position="169"/>
        <end position="201"/>
    </location>
</feature>
<protein>
    <submittedName>
        <fullName evidence="2">Uncharacterized protein</fullName>
    </submittedName>
</protein>
<comment type="caution">
    <text evidence="2">The sequence shown here is derived from an EMBL/GenBank/DDBJ whole genome shotgun (WGS) entry which is preliminary data.</text>
</comment>
<reference evidence="2" key="1">
    <citation type="journal article" date="2020" name="New Phytol.">
        <title>Comparative genomics reveals dynamic genome evolution in host specialist ectomycorrhizal fungi.</title>
        <authorList>
            <person name="Lofgren L.A."/>
            <person name="Nguyen N.H."/>
            <person name="Vilgalys R."/>
            <person name="Ruytinx J."/>
            <person name="Liao H.L."/>
            <person name="Branco S."/>
            <person name="Kuo A."/>
            <person name="LaButti K."/>
            <person name="Lipzen A."/>
            <person name="Andreopoulos W."/>
            <person name="Pangilinan J."/>
            <person name="Riley R."/>
            <person name="Hundley H."/>
            <person name="Na H."/>
            <person name="Barry K."/>
            <person name="Grigoriev I.V."/>
            <person name="Stajich J.E."/>
            <person name="Kennedy P.G."/>
        </authorList>
    </citation>
    <scope>NUCLEOTIDE SEQUENCE</scope>
    <source>
        <strain evidence="2">FC203</strain>
    </source>
</reference>
<accession>A0AAD4DSY1</accession>
<name>A0AAD4DSY1_9AGAM</name>